<dbReference type="InterPro" id="IPR042268">
    <property type="entry name" value="BamC_C"/>
</dbReference>
<dbReference type="Proteomes" id="UP000031637">
    <property type="component" value="Chromosome"/>
</dbReference>
<dbReference type="AlphaFoldDB" id="W0SG10"/>
<name>W0SG10_9PROT</name>
<accession>W0SG10</accession>
<dbReference type="KEGG" id="shd:SUTH_02417"/>
<protein>
    <submittedName>
        <fullName evidence="1">Putative lipoprotein</fullName>
    </submittedName>
</protein>
<sequence>MNLNRSFSLLSRTLAALLIGLLAGCGGNILPESKKIEYKSAGKLPPLEIPPDLTQQSRDERYAVPDVATSKGSATYSAYSSERAGQARTTTAQDLLPQIDKMRIERSGTQRWLVVGGSPEKLWPGVKEFWQELGFLVNVEVPEAGIMETDWAENRAKLPQDIIRGTIGKVFDSLYSTAERDKFRTRLEKGAEPGTVEIYISHRGMYEIFVNEGKSDTKWQPRPADPELEAEMLRRLMVRLGVEESRAKTMVAAEQRQERAKLSRSTDGAGALLLEEAFDRAWRRVGLALDRVGFTVEDRDRTQGLYFVRYVDPDIDGKKKDDDKGILSKLMFWKGGAGDKPSQAQYRIHVKTAGESTTVQVLTREGGVDRSDTSRRILGLLHEQLK</sequence>
<dbReference type="Gene3D" id="3.30.310.170">
    <property type="entry name" value="Outer membrane protein assembly factor BamC"/>
    <property type="match status" value="1"/>
</dbReference>
<evidence type="ECO:0000313" key="2">
    <source>
        <dbReference type="Proteomes" id="UP000031637"/>
    </source>
</evidence>
<gene>
    <name evidence="1" type="ORF">SUTH_02417</name>
</gene>
<dbReference type="InterPro" id="IPR010653">
    <property type="entry name" value="NlpB/DapX"/>
</dbReference>
<dbReference type="Pfam" id="PF06804">
    <property type="entry name" value="Lipoprotein_18"/>
    <property type="match status" value="1"/>
</dbReference>
<dbReference type="OrthoDB" id="5291099at2"/>
<dbReference type="PROSITE" id="PS51257">
    <property type="entry name" value="PROKAR_LIPOPROTEIN"/>
    <property type="match status" value="1"/>
</dbReference>
<reference evidence="1 2" key="1">
    <citation type="journal article" date="2014" name="Syst. Appl. Microbiol.">
        <title>Complete genomes of freshwater sulfur oxidizers Sulfuricella denitrificans skB26 and Sulfuritalea hydrogenivorans sk43H: genetic insights into the sulfur oxidation pathway of betaproteobacteria.</title>
        <authorList>
            <person name="Watanabe T."/>
            <person name="Kojima H."/>
            <person name="Fukui M."/>
        </authorList>
    </citation>
    <scope>NUCLEOTIDE SEQUENCE [LARGE SCALE GENOMIC DNA]</scope>
    <source>
        <strain evidence="1">DSM22779</strain>
    </source>
</reference>
<dbReference type="RefSeq" id="WP_041099537.1">
    <property type="nucleotide sequence ID" value="NZ_AP012547.1"/>
</dbReference>
<dbReference type="EMBL" id="AP012547">
    <property type="protein sequence ID" value="BAO30204.1"/>
    <property type="molecule type" value="Genomic_DNA"/>
</dbReference>
<organism evidence="1 2">
    <name type="scientific">Sulfuritalea hydrogenivorans sk43H</name>
    <dbReference type="NCBI Taxonomy" id="1223802"/>
    <lineage>
        <taxon>Bacteria</taxon>
        <taxon>Pseudomonadati</taxon>
        <taxon>Pseudomonadota</taxon>
        <taxon>Betaproteobacteria</taxon>
        <taxon>Nitrosomonadales</taxon>
        <taxon>Sterolibacteriaceae</taxon>
        <taxon>Sulfuritalea</taxon>
    </lineage>
</organism>
<dbReference type="HOGENOM" id="CLU_056157_0_0_4"/>
<dbReference type="STRING" id="1223802.SUTH_02417"/>
<proteinExistence type="predicted"/>
<evidence type="ECO:0000313" key="1">
    <source>
        <dbReference type="EMBL" id="BAO30204.1"/>
    </source>
</evidence>
<keyword evidence="1" id="KW-0449">Lipoprotein</keyword>
<keyword evidence="2" id="KW-1185">Reference proteome</keyword>